<evidence type="ECO:0000313" key="2">
    <source>
        <dbReference type="EMBL" id="MRX83810.1"/>
    </source>
</evidence>
<dbReference type="AlphaFoldDB" id="A0A6N7RST2"/>
<feature type="transmembrane region" description="Helical" evidence="1">
    <location>
        <begin position="97"/>
        <end position="118"/>
    </location>
</feature>
<keyword evidence="1" id="KW-0472">Membrane</keyword>
<keyword evidence="3" id="KW-1185">Reference proteome</keyword>
<dbReference type="Proteomes" id="UP000438093">
    <property type="component" value="Unassembled WGS sequence"/>
</dbReference>
<dbReference type="EMBL" id="VTFY01000016">
    <property type="protein sequence ID" value="MRX83810.1"/>
    <property type="molecule type" value="Genomic_DNA"/>
</dbReference>
<feature type="transmembrane region" description="Helical" evidence="1">
    <location>
        <begin position="187"/>
        <end position="210"/>
    </location>
</feature>
<evidence type="ECO:0000313" key="3">
    <source>
        <dbReference type="Proteomes" id="UP000438093"/>
    </source>
</evidence>
<feature type="transmembrane region" description="Helical" evidence="1">
    <location>
        <begin position="25"/>
        <end position="50"/>
    </location>
</feature>
<sequence length="211" mass="21620">MRWPSWGCSSRKETAVAGAELAAPIALLVGGHAALAACAVLYLAWWRLFFNPRRDKPRGSQFAAGVGCIVGAAVLGIAGVALCVVGMTGLLPVEIRGAALGGMAGCGLALYVVLLMGTVKLFKRPVTTELLLFTAWAVLELGVLNVAFATSMLAAPTAIVLGVLVAAVLLASLASYLLYYRLEPQRAYVAGAVPLAAVGVLAAAMAVALVL</sequence>
<feature type="transmembrane region" description="Helical" evidence="1">
    <location>
        <begin position="62"/>
        <end position="91"/>
    </location>
</feature>
<organism evidence="2 3">
    <name type="scientific">Eggerthella guodeyinii</name>
    <dbReference type="NCBI Taxonomy" id="2690837"/>
    <lineage>
        <taxon>Bacteria</taxon>
        <taxon>Bacillati</taxon>
        <taxon>Actinomycetota</taxon>
        <taxon>Coriobacteriia</taxon>
        <taxon>Eggerthellales</taxon>
        <taxon>Eggerthellaceae</taxon>
        <taxon>Eggerthella</taxon>
    </lineage>
</organism>
<keyword evidence="1" id="KW-1133">Transmembrane helix</keyword>
<reference evidence="3" key="1">
    <citation type="submission" date="2019-08" db="EMBL/GenBank/DDBJ databases">
        <title>Arthrobacter sp. nov., isolated from plateau pika and Tibetan wild ass.</title>
        <authorList>
            <person name="Ge Y."/>
        </authorList>
    </citation>
    <scope>NUCLEOTIDE SEQUENCE [LARGE SCALE GENOMIC DNA]</scope>
    <source>
        <strain evidence="3">HF-4214</strain>
    </source>
</reference>
<feature type="transmembrane region" description="Helical" evidence="1">
    <location>
        <begin position="159"/>
        <end position="180"/>
    </location>
</feature>
<accession>A0A6N7RST2</accession>
<evidence type="ECO:0000256" key="1">
    <source>
        <dbReference type="SAM" id="Phobius"/>
    </source>
</evidence>
<comment type="caution">
    <text evidence="2">The sequence shown here is derived from an EMBL/GenBank/DDBJ whole genome shotgun (WGS) entry which is preliminary data.</text>
</comment>
<feature type="transmembrane region" description="Helical" evidence="1">
    <location>
        <begin position="130"/>
        <end position="153"/>
    </location>
</feature>
<keyword evidence="1" id="KW-0812">Transmembrane</keyword>
<proteinExistence type="predicted"/>
<protein>
    <submittedName>
        <fullName evidence="2">Uncharacterized protein</fullName>
    </submittedName>
</protein>
<name>A0A6N7RST2_9ACTN</name>
<gene>
    <name evidence="2" type="ORF">GJG86_15115</name>
</gene>